<feature type="region of interest" description="Disordered" evidence="1">
    <location>
        <begin position="1"/>
        <end position="21"/>
    </location>
</feature>
<sequence>MVGSADPDGQRRPANVDGPKVWGQFARRGRCHHGGVTTAPPFGAPAHDSLASWSTATLADLGPVQIPGPADDPPHGWFEQVSGRGVFVRRTEPVDDETAPDAWYVHGLAGSSTNWTSLSGAMAATATGHLVDLPGHGRSDPPPRGRYSLRDDADVLAELVARRSRGPVHLVGNSLGGVVSTMMAGRYPELVKTLTLISPAVPDLRLTHDRGADPILGLLLLPGTTGLALRRLVGISPLARARGMGELCFGDPTVLTDHDYEVAAADLAWRSSLPWAHRSTIESLRALMRSYLPGGRSFRADAACVTVPTLVIWGTRDRLVDVRLARRTAECFADSRLLVIAGVGHTAQMEAPLVTARAVSGLWATSGAPHPGLTPAVGTSET</sequence>
<evidence type="ECO:0000256" key="1">
    <source>
        <dbReference type="SAM" id="MobiDB-lite"/>
    </source>
</evidence>
<dbReference type="InterPro" id="IPR029058">
    <property type="entry name" value="AB_hydrolase_fold"/>
</dbReference>
<dbReference type="PANTHER" id="PTHR43798:SF33">
    <property type="entry name" value="HYDROLASE, PUTATIVE (AFU_ORTHOLOGUE AFUA_2G14860)-RELATED"/>
    <property type="match status" value="1"/>
</dbReference>
<dbReference type="EMBL" id="LT629710">
    <property type="protein sequence ID" value="SDP43052.1"/>
    <property type="molecule type" value="Genomic_DNA"/>
</dbReference>
<dbReference type="SUPFAM" id="SSF53474">
    <property type="entry name" value="alpha/beta-Hydrolases"/>
    <property type="match status" value="1"/>
</dbReference>
<accession>A0A1H0SMJ0</accession>
<proteinExistence type="predicted"/>
<dbReference type="Proteomes" id="UP000198741">
    <property type="component" value="Chromosome I"/>
</dbReference>
<dbReference type="Pfam" id="PF12697">
    <property type="entry name" value="Abhydrolase_6"/>
    <property type="match status" value="1"/>
</dbReference>
<gene>
    <name evidence="3" type="ORF">SAMN04515671_4197</name>
</gene>
<dbReference type="STRING" id="1090615.SAMN04515671_4197"/>
<protein>
    <submittedName>
        <fullName evidence="3">Pimeloyl-ACP methyl ester carboxylesterase</fullName>
    </submittedName>
</protein>
<dbReference type="PRINTS" id="PR00111">
    <property type="entry name" value="ABHYDROLASE"/>
</dbReference>
<evidence type="ECO:0000313" key="3">
    <source>
        <dbReference type="EMBL" id="SDP43052.1"/>
    </source>
</evidence>
<feature type="domain" description="AB hydrolase-1" evidence="2">
    <location>
        <begin position="105"/>
        <end position="357"/>
    </location>
</feature>
<name>A0A1H0SMJ0_9ACTN</name>
<dbReference type="Gene3D" id="3.40.50.1820">
    <property type="entry name" value="alpha/beta hydrolase"/>
    <property type="match status" value="1"/>
</dbReference>
<evidence type="ECO:0000313" key="4">
    <source>
        <dbReference type="Proteomes" id="UP000198741"/>
    </source>
</evidence>
<dbReference type="PANTHER" id="PTHR43798">
    <property type="entry name" value="MONOACYLGLYCEROL LIPASE"/>
    <property type="match status" value="1"/>
</dbReference>
<organism evidence="3 4">
    <name type="scientific">Nakamurella panacisegetis</name>
    <dbReference type="NCBI Taxonomy" id="1090615"/>
    <lineage>
        <taxon>Bacteria</taxon>
        <taxon>Bacillati</taxon>
        <taxon>Actinomycetota</taxon>
        <taxon>Actinomycetes</taxon>
        <taxon>Nakamurellales</taxon>
        <taxon>Nakamurellaceae</taxon>
        <taxon>Nakamurella</taxon>
    </lineage>
</organism>
<dbReference type="AlphaFoldDB" id="A0A1H0SMJ0"/>
<dbReference type="InterPro" id="IPR000073">
    <property type="entry name" value="AB_hydrolase_1"/>
</dbReference>
<evidence type="ECO:0000259" key="2">
    <source>
        <dbReference type="Pfam" id="PF12697"/>
    </source>
</evidence>
<dbReference type="GO" id="GO:0016020">
    <property type="term" value="C:membrane"/>
    <property type="evidence" value="ECO:0007669"/>
    <property type="project" value="TreeGrafter"/>
</dbReference>
<dbReference type="GO" id="GO:0003824">
    <property type="term" value="F:catalytic activity"/>
    <property type="evidence" value="ECO:0007669"/>
    <property type="project" value="UniProtKB-ARBA"/>
</dbReference>
<keyword evidence="4" id="KW-1185">Reference proteome</keyword>
<reference evidence="3 4" key="1">
    <citation type="submission" date="2016-10" db="EMBL/GenBank/DDBJ databases">
        <authorList>
            <person name="de Groot N.N."/>
        </authorList>
    </citation>
    <scope>NUCLEOTIDE SEQUENCE [LARGE SCALE GENOMIC DNA]</scope>
    <source>
        <strain evidence="4">P4-7,KCTC 19426,CECT 7604</strain>
    </source>
</reference>
<dbReference type="InterPro" id="IPR050266">
    <property type="entry name" value="AB_hydrolase_sf"/>
</dbReference>